<reference evidence="1 2" key="1">
    <citation type="journal article" date="2016" name="Mol. Biol. Evol.">
        <title>Comparative Genomics of Early-Diverging Mushroom-Forming Fungi Provides Insights into the Origins of Lignocellulose Decay Capabilities.</title>
        <authorList>
            <person name="Nagy L.G."/>
            <person name="Riley R."/>
            <person name="Tritt A."/>
            <person name="Adam C."/>
            <person name="Daum C."/>
            <person name="Floudas D."/>
            <person name="Sun H."/>
            <person name="Yadav J.S."/>
            <person name="Pangilinan J."/>
            <person name="Larsson K.H."/>
            <person name="Matsuura K."/>
            <person name="Barry K."/>
            <person name="Labutti K."/>
            <person name="Kuo R."/>
            <person name="Ohm R.A."/>
            <person name="Bhattacharya S.S."/>
            <person name="Shirouzu T."/>
            <person name="Yoshinaga Y."/>
            <person name="Martin F.M."/>
            <person name="Grigoriev I.V."/>
            <person name="Hibbett D.S."/>
        </authorList>
    </citation>
    <scope>NUCLEOTIDE SEQUENCE [LARGE SCALE GENOMIC DNA]</scope>
    <source>
        <strain evidence="1 2">HHB12029</strain>
    </source>
</reference>
<organism evidence="1 2">
    <name type="scientific">Exidia glandulosa HHB12029</name>
    <dbReference type="NCBI Taxonomy" id="1314781"/>
    <lineage>
        <taxon>Eukaryota</taxon>
        <taxon>Fungi</taxon>
        <taxon>Dikarya</taxon>
        <taxon>Basidiomycota</taxon>
        <taxon>Agaricomycotina</taxon>
        <taxon>Agaricomycetes</taxon>
        <taxon>Auriculariales</taxon>
        <taxon>Exidiaceae</taxon>
        <taxon>Exidia</taxon>
    </lineage>
</organism>
<dbReference type="AlphaFoldDB" id="A0A166N2C6"/>
<protein>
    <submittedName>
        <fullName evidence="1">Uncharacterized protein</fullName>
    </submittedName>
</protein>
<dbReference type="InParanoid" id="A0A166N2C6"/>
<dbReference type="EMBL" id="KV426795">
    <property type="protein sequence ID" value="KZV78676.1"/>
    <property type="molecule type" value="Genomic_DNA"/>
</dbReference>
<accession>A0A166N2C6</accession>
<dbReference type="Proteomes" id="UP000077266">
    <property type="component" value="Unassembled WGS sequence"/>
</dbReference>
<evidence type="ECO:0000313" key="2">
    <source>
        <dbReference type="Proteomes" id="UP000077266"/>
    </source>
</evidence>
<gene>
    <name evidence="1" type="ORF">EXIGLDRAFT_517858</name>
</gene>
<sequence length="209" mass="23709">MSLSSFYGAAFKLDAPCKIPVPSLCTGVQERLREVGKSYLSSSPSGRYARLRGHLGLLLCTRVGARTVFRRRCGPRAVPYITHWMLIRWASYLFGTADARHQPSLLCLAVQRWTRTPRTSRGGGVRVRSVGDLHSRPTSIRGTRQQLVYSSMARHTARILVRATSTWSLRKHVRWSSVRFRTFGFCVEANRQLESRRADASPMSNYTLH</sequence>
<evidence type="ECO:0000313" key="1">
    <source>
        <dbReference type="EMBL" id="KZV78676.1"/>
    </source>
</evidence>
<name>A0A166N2C6_EXIGL</name>
<proteinExistence type="predicted"/>
<keyword evidence="2" id="KW-1185">Reference proteome</keyword>